<name>A0A2K1QLY8_9PEZI</name>
<dbReference type="Proteomes" id="UP000243797">
    <property type="component" value="Unassembled WGS sequence"/>
</dbReference>
<evidence type="ECO:0000313" key="2">
    <source>
        <dbReference type="EMBL" id="PNS15991.1"/>
    </source>
</evidence>
<gene>
    <name evidence="2" type="ORF">CAC42_4392</name>
</gene>
<evidence type="ECO:0000256" key="1">
    <source>
        <dbReference type="SAM" id="MobiDB-lite"/>
    </source>
</evidence>
<dbReference type="EMBL" id="NKHZ01000060">
    <property type="protein sequence ID" value="PNS15991.1"/>
    <property type="molecule type" value="Genomic_DNA"/>
</dbReference>
<dbReference type="OrthoDB" id="5332870at2759"/>
<sequence>MVDQLRHEIDRVVKSPYPTQLQTLRHLLIEGGDLDIEAWSFSRPEQIESLVENVLVALPQWPYSCVAAVRDAFLIAEPSLLPSVIDKAIQHFDEDDKYLTVARALLSSRLPVEVPLPANAQTLLVRVSERAATKPETTSVGLLDTLLKGACRPCIGAFSPDVLRRFEANLFKVLRDASDVIEQQSLGLRCLSIMAILLSGSSTMTYGSRWSGDSMRAFFSGTKAHKTLQLVVLQVVWSCSPQSIDNLGEMLGNVQTATSVLQSIGGPICSDWCQKNTGIVRKLIEKVGVGNMSSALKLEVMAFIVQLLSANRVPDQIVSAYEAVLLEIGTVPLSLSQLRFALPATLDTCITQLSNDFFPNVVQKAIAMMSTSADHPNPIPAARMSALLDSIMSKDSNITPQQCNGMWTVNSGISSWLGKMDEGDDGCVDGLQRAMARFLLHCAIVSSRSGAVISSPTISSLMGILSQASRPRSGAGYRWTKSSFHISSLPSKQTMVMRPGATWQDSLIVLMEKKAASDYEAIVGATASVCADLEQRCLNVEQSLRAERKRFLDLEKRHAELNEAFGQVESQIVDRDLRLAKVENEKRALDCKLEAARVEQDGLMVRVEQAEARLRRAQRDAKEEIVKLQHKLQDLQVGHASQIARQEEESDALEERCQQLQIQNDRMELHVRKLQDTIDESDKQKEDLSASRAALLTEIEQRVEASTNVHRDLQASRERETELHDRVDGLQRQLQQSRQDIDRLRSRLDELKENHEREQADFLAEYRESAEHAREEWQAEKSSLQQAIRDLEQQLTTANCTYQDNLQQLEVTVSDSNRKIEKLKRECARKDDQVTEAQEMRNRLMSAMGIGQPGPSLDTVQSTLPIRSASSASMLAARMHKTPVRMPLDGTDDTDASFESEISSQQEPTPKRTKPRKSFKIPTLLPTNETSVRRSSRPARTAKYSDRQPLAETTTNRSPQRCGSPARIMFGDAPHKQAETRDPDLEVLDGWSFTTDVITSTPGVGLRPGIGDETTVDG</sequence>
<keyword evidence="3" id="KW-1185">Reference proteome</keyword>
<feature type="compositionally biased region" description="Basic and acidic residues" evidence="1">
    <location>
        <begin position="707"/>
        <end position="729"/>
    </location>
</feature>
<proteinExistence type="predicted"/>
<feature type="region of interest" description="Disordered" evidence="1">
    <location>
        <begin position="707"/>
        <end position="739"/>
    </location>
</feature>
<evidence type="ECO:0000313" key="3">
    <source>
        <dbReference type="Proteomes" id="UP000243797"/>
    </source>
</evidence>
<feature type="compositionally biased region" description="Polar residues" evidence="1">
    <location>
        <begin position="951"/>
        <end position="961"/>
    </location>
</feature>
<protein>
    <submittedName>
        <fullName evidence="2">Uncharacterized protein</fullName>
    </submittedName>
</protein>
<accession>A0A2K1QLY8</accession>
<comment type="caution">
    <text evidence="2">The sequence shown here is derived from an EMBL/GenBank/DDBJ whole genome shotgun (WGS) entry which is preliminary data.</text>
</comment>
<organism evidence="2 3">
    <name type="scientific">Sphaceloma murrayae</name>
    <dbReference type="NCBI Taxonomy" id="2082308"/>
    <lineage>
        <taxon>Eukaryota</taxon>
        <taxon>Fungi</taxon>
        <taxon>Dikarya</taxon>
        <taxon>Ascomycota</taxon>
        <taxon>Pezizomycotina</taxon>
        <taxon>Dothideomycetes</taxon>
        <taxon>Dothideomycetidae</taxon>
        <taxon>Myriangiales</taxon>
        <taxon>Elsinoaceae</taxon>
        <taxon>Sphaceloma</taxon>
    </lineage>
</organism>
<dbReference type="AlphaFoldDB" id="A0A2K1QLY8"/>
<dbReference type="InParanoid" id="A0A2K1QLY8"/>
<feature type="region of interest" description="Disordered" evidence="1">
    <location>
        <begin position="883"/>
        <end position="965"/>
    </location>
</feature>
<reference evidence="2 3" key="1">
    <citation type="submission" date="2017-06" db="EMBL/GenBank/DDBJ databases">
        <title>Draft genome sequence of a variant of Elsinoe murrayae.</title>
        <authorList>
            <person name="Cheng Q."/>
        </authorList>
    </citation>
    <scope>NUCLEOTIDE SEQUENCE [LARGE SCALE GENOMIC DNA]</scope>
    <source>
        <strain evidence="2 3">CQ-2017a</strain>
    </source>
</reference>